<organism evidence="3 4">
    <name type="scientific">Candidatus Iainarchaeum sp</name>
    <dbReference type="NCBI Taxonomy" id="3101447"/>
    <lineage>
        <taxon>Archaea</taxon>
        <taxon>Candidatus Iainarchaeota</taxon>
        <taxon>Candidatus Iainarchaeia</taxon>
        <taxon>Candidatus Iainarchaeales</taxon>
        <taxon>Candidatus Iainarchaeaceae</taxon>
        <taxon>Candidatus Iainarchaeum</taxon>
    </lineage>
</organism>
<proteinExistence type="predicted"/>
<evidence type="ECO:0000313" key="3">
    <source>
        <dbReference type="EMBL" id="MBT4870276.1"/>
    </source>
</evidence>
<feature type="region of interest" description="Disordered" evidence="1">
    <location>
        <begin position="1"/>
        <end position="27"/>
    </location>
</feature>
<evidence type="ECO:0000313" key="4">
    <source>
        <dbReference type="Proteomes" id="UP000722459"/>
    </source>
</evidence>
<dbReference type="InterPro" id="IPR036249">
    <property type="entry name" value="Thioredoxin-like_sf"/>
</dbReference>
<dbReference type="Proteomes" id="UP000722459">
    <property type="component" value="Unassembled WGS sequence"/>
</dbReference>
<sequence length="360" mass="38580">MTTKKKTTHKTHKTHKAKAHEKKSQHVSDKISTTSLTENIAVLAVAFLVIGLIVGSLISYGAFMMNGPVEPIITDEQGANLGASAAEVDALKLKVEEYVNTNMLPPEVTFAINGVDQSDEGVFEFSYTITQAGEVVEEGEIHSTKTKLIIGAVVDLDEEIEPLTPPAGAEVEKLEVAEAELFIWGYCPPGVPALDAYADAAAELASVANLKVVLFHDGHGPYETQQNKIQAAIQQLEPEKYWGYAKDFYEDVYPICVQSKSVECDLEESTKLMEKVGIDADAVLALVESEGDALYAADVQRAAEVGVSSSPSLVINGTKLDSFNRTADGFKTEICSGFINAPEACGIELSAVETKSTGSC</sequence>
<evidence type="ECO:0000256" key="2">
    <source>
        <dbReference type="SAM" id="Phobius"/>
    </source>
</evidence>
<feature type="compositionally biased region" description="Basic residues" evidence="1">
    <location>
        <begin position="1"/>
        <end position="21"/>
    </location>
</feature>
<feature type="transmembrane region" description="Helical" evidence="2">
    <location>
        <begin position="40"/>
        <end position="63"/>
    </location>
</feature>
<name>A0A8T5GFG9_9ARCH</name>
<accession>A0A8T5GFG9</accession>
<protein>
    <recommendedName>
        <fullName evidence="5">Thioredoxin-like fold domain-containing protein</fullName>
    </recommendedName>
</protein>
<evidence type="ECO:0008006" key="5">
    <source>
        <dbReference type="Google" id="ProtNLM"/>
    </source>
</evidence>
<keyword evidence="2" id="KW-1133">Transmembrane helix</keyword>
<dbReference type="AlphaFoldDB" id="A0A8T5GFG9"/>
<keyword evidence="2" id="KW-0812">Transmembrane</keyword>
<comment type="caution">
    <text evidence="3">The sequence shown here is derived from an EMBL/GenBank/DDBJ whole genome shotgun (WGS) entry which is preliminary data.</text>
</comment>
<gene>
    <name evidence="3" type="ORF">HON47_01770</name>
</gene>
<keyword evidence="2" id="KW-0472">Membrane</keyword>
<reference evidence="3" key="1">
    <citation type="journal article" date="2021" name="ISME J.">
        <title>Mercury methylation by metabolically versatile and cosmopolitan marine bacteria.</title>
        <authorList>
            <person name="Lin H."/>
            <person name="Ascher D.B."/>
            <person name="Myung Y."/>
            <person name="Lamborg C.H."/>
            <person name="Hallam S.J."/>
            <person name="Gionfriddo C.M."/>
            <person name="Holt K.E."/>
            <person name="Moreau J.W."/>
        </authorList>
    </citation>
    <scope>NUCLEOTIDE SEQUENCE</scope>
    <source>
        <strain evidence="3">SI075_bin30</strain>
    </source>
</reference>
<evidence type="ECO:0000256" key="1">
    <source>
        <dbReference type="SAM" id="MobiDB-lite"/>
    </source>
</evidence>
<dbReference type="EMBL" id="JABJNZ010000024">
    <property type="protein sequence ID" value="MBT4870276.1"/>
    <property type="molecule type" value="Genomic_DNA"/>
</dbReference>
<dbReference type="SUPFAM" id="SSF52833">
    <property type="entry name" value="Thioredoxin-like"/>
    <property type="match status" value="1"/>
</dbReference>
<dbReference type="Gene3D" id="3.40.30.10">
    <property type="entry name" value="Glutaredoxin"/>
    <property type="match status" value="1"/>
</dbReference>